<dbReference type="InterPro" id="IPR036179">
    <property type="entry name" value="Ig-like_dom_sf"/>
</dbReference>
<dbReference type="InterPro" id="IPR003599">
    <property type="entry name" value="Ig_sub"/>
</dbReference>
<dbReference type="InterPro" id="IPR007110">
    <property type="entry name" value="Ig-like_dom"/>
</dbReference>
<accession>A0A3P9ISD8</accession>
<evidence type="ECO:0000256" key="2">
    <source>
        <dbReference type="ARBA" id="ARBA00041781"/>
    </source>
</evidence>
<sequence>MTGLIALFFYTLQVFSCSKAWGNPFVLEKTQITAEEGSCLEIKCKSSSGYVDAEGATWFWLKNATWIQNTGFTGTVLYSNDESKRSVSPLFKNRVSHTGSSHGTAGQQQGHQLCQISICNLTVNDSGHYMFRFEGKASTNRWVTEPRSEGTLQDIKEGNSITLECKLKKSNPKPDRFFWHKDGKDIENSQIYELKRIKPEDRGNYTCGAKNLIGSGTSQSINLDVKYWFWLKDEIRTGEHGLTGTVIYSTNESKWPVSSLFKNRVNVSDFLLTKDRGNYRCTATNSVDSGSSQRYHLDVKCKQIIFICYMIQNLFPQETLFSKPYTYFNSKTPKKGKHFIRKTLVKITHTVLFIQLILRLKRNKLQQRTMNTSVCIDHVVRKLTAF</sequence>
<evidence type="ECO:0000256" key="5">
    <source>
        <dbReference type="SAM" id="SignalP"/>
    </source>
</evidence>
<protein>
    <recommendedName>
        <fullName evidence="1">B-cell receptor CD22</fullName>
    </recommendedName>
    <alternativeName>
        <fullName evidence="2">Sialic acid-binding Ig-like lectin 2</fullName>
    </alternativeName>
</protein>
<reference evidence="7" key="3">
    <citation type="submission" date="2025-08" db="UniProtKB">
        <authorList>
            <consortium name="Ensembl"/>
        </authorList>
    </citation>
    <scope>IDENTIFICATION</scope>
    <source>
        <strain evidence="7">HSOK</strain>
    </source>
</reference>
<dbReference type="InterPro" id="IPR003598">
    <property type="entry name" value="Ig_sub2"/>
</dbReference>
<dbReference type="Proteomes" id="UP000265200">
    <property type="component" value="Chromosome 16"/>
</dbReference>
<dbReference type="Gene3D" id="2.60.40.10">
    <property type="entry name" value="Immunoglobulins"/>
    <property type="match status" value="2"/>
</dbReference>
<organism evidence="7 8">
    <name type="scientific">Oryzias latipes</name>
    <name type="common">Japanese rice fish</name>
    <name type="synonym">Japanese killifish</name>
    <dbReference type="NCBI Taxonomy" id="8090"/>
    <lineage>
        <taxon>Eukaryota</taxon>
        <taxon>Metazoa</taxon>
        <taxon>Chordata</taxon>
        <taxon>Craniata</taxon>
        <taxon>Vertebrata</taxon>
        <taxon>Euteleostomi</taxon>
        <taxon>Actinopterygii</taxon>
        <taxon>Neopterygii</taxon>
        <taxon>Teleostei</taxon>
        <taxon>Neoteleostei</taxon>
        <taxon>Acanthomorphata</taxon>
        <taxon>Ovalentaria</taxon>
        <taxon>Atherinomorphae</taxon>
        <taxon>Beloniformes</taxon>
        <taxon>Adrianichthyidae</taxon>
        <taxon>Oryziinae</taxon>
        <taxon>Oryzias</taxon>
    </lineage>
</organism>
<evidence type="ECO:0000313" key="8">
    <source>
        <dbReference type="Proteomes" id="UP000265200"/>
    </source>
</evidence>
<comment type="function">
    <text evidence="3">Most highly expressed siglec (sialic acid-binding immunoglobulin-like lectin) on B-cells that plays a role in various aspects of B-cell biology including differentiation, antigen presentation, and trafficking to bone marrow. Binds to alpha 2,6-linked sialic acid residues of surface molecules such as CD22 itself, CD45 and IgM in a cis configuration. Can also bind to ligands on other cells as an adhesion molecule in a trans configuration. Acts as an inhibitory coreceptor on the surface of B-cells and inhibits B-cell receptor induced signaling, characterized by inhibition of the calcium mobilization and cellular activation. Mechanistically, the immunoreceptor tyrosine-based inhibitory motif domain is phosphorylated by the Src kinase LYN, which in turn leads to the recruitment of the protein tyrosine phosphatase 1/PTPN6, leading to the negative regulation of BCR signaling. If this negative signaling from is of sufficient strength, apoptosis of the B-cell can be induced.</text>
</comment>
<evidence type="ECO:0000313" key="7">
    <source>
        <dbReference type="Ensembl" id="ENSORLP00015022995.1"/>
    </source>
</evidence>
<reference evidence="7 8" key="2">
    <citation type="submission" date="2017-04" db="EMBL/GenBank/DDBJ databases">
        <title>CpG methylation of centromeres and impact of large insertions on vertebrate speciation.</title>
        <authorList>
            <person name="Ichikawa K."/>
            <person name="Yoshimura J."/>
            <person name="Morishita S."/>
        </authorList>
    </citation>
    <scope>NUCLEOTIDE SEQUENCE</scope>
    <source>
        <strain evidence="7 8">HSOK</strain>
    </source>
</reference>
<evidence type="ECO:0000256" key="4">
    <source>
        <dbReference type="ARBA" id="ARBA00046458"/>
    </source>
</evidence>
<feature type="domain" description="Ig-like" evidence="6">
    <location>
        <begin position="146"/>
        <end position="224"/>
    </location>
</feature>
<dbReference type="InterPro" id="IPR056386">
    <property type="entry name" value="Ig_CD22"/>
</dbReference>
<reference evidence="7" key="4">
    <citation type="submission" date="2025-09" db="UniProtKB">
        <authorList>
            <consortium name="Ensembl"/>
        </authorList>
    </citation>
    <scope>IDENTIFICATION</scope>
    <source>
        <strain evidence="7">HSOK</strain>
    </source>
</reference>
<proteinExistence type="predicted"/>
<evidence type="ECO:0000256" key="1">
    <source>
        <dbReference type="ARBA" id="ARBA00040106"/>
    </source>
</evidence>
<dbReference type="SUPFAM" id="SSF48726">
    <property type="entry name" value="Immunoglobulin"/>
    <property type="match status" value="2"/>
</dbReference>
<reference key="1">
    <citation type="journal article" date="2007" name="Nature">
        <title>The medaka draft genome and insights into vertebrate genome evolution.</title>
        <authorList>
            <person name="Kasahara M."/>
            <person name="Naruse K."/>
            <person name="Sasaki S."/>
            <person name="Nakatani Y."/>
            <person name="Qu W."/>
            <person name="Ahsan B."/>
            <person name="Yamada T."/>
            <person name="Nagayasu Y."/>
            <person name="Doi K."/>
            <person name="Kasai Y."/>
            <person name="Jindo T."/>
            <person name="Kobayashi D."/>
            <person name="Shimada A."/>
            <person name="Toyoda A."/>
            <person name="Kuroki Y."/>
            <person name="Fujiyama A."/>
            <person name="Sasaki T."/>
            <person name="Shimizu A."/>
            <person name="Asakawa S."/>
            <person name="Shimizu N."/>
            <person name="Hashimoto S."/>
            <person name="Yang J."/>
            <person name="Lee Y."/>
            <person name="Matsushima K."/>
            <person name="Sugano S."/>
            <person name="Sakaizumi M."/>
            <person name="Narita T."/>
            <person name="Ohishi K."/>
            <person name="Haga S."/>
            <person name="Ohta F."/>
            <person name="Nomoto H."/>
            <person name="Nogata K."/>
            <person name="Morishita T."/>
            <person name="Endo T."/>
            <person name="Shin-I T."/>
            <person name="Takeda H."/>
            <person name="Morishita S."/>
            <person name="Kohara Y."/>
        </authorList>
    </citation>
    <scope>NUCLEOTIDE SEQUENCE [LARGE SCALE GENOMIC DNA]</scope>
    <source>
        <strain>Hd-rR</strain>
    </source>
</reference>
<dbReference type="PROSITE" id="PS50835">
    <property type="entry name" value="IG_LIKE"/>
    <property type="match status" value="1"/>
</dbReference>
<dbReference type="Pfam" id="PF13927">
    <property type="entry name" value="Ig_3"/>
    <property type="match status" value="1"/>
</dbReference>
<dbReference type="PANTHER" id="PTHR46013">
    <property type="entry name" value="VASCULAR CELL ADHESION MOLECULE 1"/>
    <property type="match status" value="1"/>
</dbReference>
<comment type="subunit">
    <text evidence="4">Predominantly monomer of isoform CD22-beta. Also found as heterodimer of isoform CD22-beta and a shorter isoform. Interacts with PTPN6/SHP-1, LYN, SYK, PIK3R1/PIK3R2 and PLCG1 upon phosphorylation. Interacts with GRB2, INPP5D and SHC1 upon phosphorylation. May form a complex with INPP5D/SHIP, GRB2 and SHC1.</text>
</comment>
<dbReference type="PANTHER" id="PTHR46013:SF4">
    <property type="entry name" value="B-CELL RECEPTOR CD22-RELATED"/>
    <property type="match status" value="1"/>
</dbReference>
<dbReference type="SMART" id="SM00409">
    <property type="entry name" value="IG"/>
    <property type="match status" value="2"/>
</dbReference>
<feature type="chain" id="PRO_5018181914" description="B-cell receptor CD22" evidence="5">
    <location>
        <begin position="23"/>
        <end position="386"/>
    </location>
</feature>
<dbReference type="InterPro" id="IPR013783">
    <property type="entry name" value="Ig-like_fold"/>
</dbReference>
<evidence type="ECO:0000256" key="3">
    <source>
        <dbReference type="ARBA" id="ARBA00045430"/>
    </source>
</evidence>
<dbReference type="Ensembl" id="ENSORLT00015011640.1">
    <property type="protein sequence ID" value="ENSORLP00015022995.1"/>
    <property type="gene ID" value="ENSORLG00015000067.1"/>
</dbReference>
<dbReference type="AlphaFoldDB" id="A0A3P9ISD8"/>
<name>A0A3P9ISD8_ORYLA</name>
<feature type="signal peptide" evidence="5">
    <location>
        <begin position="1"/>
        <end position="22"/>
    </location>
</feature>
<dbReference type="Pfam" id="PF24518">
    <property type="entry name" value="Ig_CD22"/>
    <property type="match status" value="2"/>
</dbReference>
<keyword evidence="5" id="KW-0732">Signal</keyword>
<dbReference type="SMART" id="SM00408">
    <property type="entry name" value="IGc2"/>
    <property type="match status" value="1"/>
</dbReference>
<evidence type="ECO:0000259" key="6">
    <source>
        <dbReference type="PROSITE" id="PS50835"/>
    </source>
</evidence>